<dbReference type="PROSITE" id="PS51635">
    <property type="entry name" value="PNPLA"/>
    <property type="match status" value="1"/>
</dbReference>
<dbReference type="PROSITE" id="PS50088">
    <property type="entry name" value="ANK_REPEAT"/>
    <property type="match status" value="4"/>
</dbReference>
<dbReference type="SMART" id="SM00248">
    <property type="entry name" value="ANK"/>
    <property type="match status" value="7"/>
</dbReference>
<keyword evidence="3" id="KW-0268">Exocytosis</keyword>
<dbReference type="Gene3D" id="1.25.40.20">
    <property type="entry name" value="Ankyrin repeat-containing domain"/>
    <property type="match status" value="3"/>
</dbReference>
<dbReference type="Gene3D" id="3.40.1090.10">
    <property type="entry name" value="Cytosolic phospholipase A2 catalytic domain"/>
    <property type="match status" value="1"/>
</dbReference>
<feature type="short sequence motif" description="GXSXG" evidence="13">
    <location>
        <begin position="557"/>
        <end position="561"/>
    </location>
</feature>
<evidence type="ECO:0000256" key="13">
    <source>
        <dbReference type="PROSITE-ProRule" id="PRU01161"/>
    </source>
</evidence>
<dbReference type="SUPFAM" id="SSF48403">
    <property type="entry name" value="Ankyrin repeat"/>
    <property type="match status" value="1"/>
</dbReference>
<dbReference type="Pfam" id="PF12796">
    <property type="entry name" value="Ank_2"/>
    <property type="match status" value="1"/>
</dbReference>
<dbReference type="PROSITE" id="PS50297">
    <property type="entry name" value="ANK_REP_REGION"/>
    <property type="match status" value="4"/>
</dbReference>
<dbReference type="InterPro" id="IPR002641">
    <property type="entry name" value="PNPLA_dom"/>
</dbReference>
<feature type="repeat" description="ANK" evidence="12">
    <location>
        <begin position="157"/>
        <end position="189"/>
    </location>
</feature>
<dbReference type="GO" id="GO:0016042">
    <property type="term" value="P:lipid catabolic process"/>
    <property type="evidence" value="ECO:0007669"/>
    <property type="project" value="UniProtKB-UniRule"/>
</dbReference>
<keyword evidence="5" id="KW-0677">Repeat</keyword>
<dbReference type="Pfam" id="PF01734">
    <property type="entry name" value="Patatin"/>
    <property type="match status" value="1"/>
</dbReference>
<keyword evidence="10" id="KW-0472">Membrane</keyword>
<dbReference type="GO" id="GO:0005739">
    <property type="term" value="C:mitochondrion"/>
    <property type="evidence" value="ECO:0007669"/>
    <property type="project" value="TreeGrafter"/>
</dbReference>
<name>T1JT22_TETUR</name>
<evidence type="ECO:0000256" key="5">
    <source>
        <dbReference type="ARBA" id="ARBA00022737"/>
    </source>
</evidence>
<evidence type="ECO:0000256" key="11">
    <source>
        <dbReference type="ARBA" id="ARBA00023422"/>
    </source>
</evidence>
<feature type="active site" description="Nucleophile" evidence="13">
    <location>
        <position position="559"/>
    </location>
</feature>
<keyword evidence="6 13" id="KW-0378">Hydrolase</keyword>
<evidence type="ECO:0000256" key="9">
    <source>
        <dbReference type="ARBA" id="ARBA00023098"/>
    </source>
</evidence>
<dbReference type="Pfam" id="PF13857">
    <property type="entry name" value="Ank_5"/>
    <property type="match status" value="1"/>
</dbReference>
<accession>T1JT22</accession>
<dbReference type="InterPro" id="IPR047148">
    <property type="entry name" value="PLPL9"/>
</dbReference>
<dbReference type="GO" id="GO:0052816">
    <property type="term" value="F:long-chain fatty acyl-CoA hydrolase activity"/>
    <property type="evidence" value="ECO:0007669"/>
    <property type="project" value="TreeGrafter"/>
</dbReference>
<keyword evidence="9 13" id="KW-0443">Lipid metabolism</keyword>
<evidence type="ECO:0000256" key="6">
    <source>
        <dbReference type="ARBA" id="ARBA00022801"/>
    </source>
</evidence>
<dbReference type="GO" id="GO:0044218">
    <property type="term" value="C:other organism cell membrane"/>
    <property type="evidence" value="ECO:0007669"/>
    <property type="project" value="UniProtKB-KW"/>
</dbReference>
<dbReference type="PANTHER" id="PTHR24139">
    <property type="entry name" value="CALCIUM-INDEPENDENT PHOSPHOLIPASE A2"/>
    <property type="match status" value="1"/>
</dbReference>
<evidence type="ECO:0000313" key="17">
    <source>
        <dbReference type="Proteomes" id="UP000015104"/>
    </source>
</evidence>
<dbReference type="eggNOG" id="KOG0513">
    <property type="taxonomic scope" value="Eukaryota"/>
</dbReference>
<dbReference type="Proteomes" id="UP000015104">
    <property type="component" value="Unassembled WGS sequence"/>
</dbReference>
<protein>
    <recommendedName>
        <fullName evidence="2">phospholipase A2</fullName>
        <ecNumber evidence="2">3.1.1.4</ecNumber>
    </recommendedName>
</protein>
<feature type="short sequence motif" description="DGA/G" evidence="13">
    <location>
        <begin position="691"/>
        <end position="693"/>
    </location>
</feature>
<dbReference type="EnsemblMetazoa" id="tetur01g12560.1">
    <property type="protein sequence ID" value="tetur01g12560.1"/>
    <property type="gene ID" value="tetur01g12560"/>
</dbReference>
<feature type="region of interest" description="Disordered" evidence="14">
    <location>
        <begin position="220"/>
        <end position="247"/>
    </location>
</feature>
<keyword evidence="17" id="KW-1185">Reference proteome</keyword>
<dbReference type="InterPro" id="IPR036770">
    <property type="entry name" value="Ankyrin_rpt-contain_sf"/>
</dbReference>
<dbReference type="PANTHER" id="PTHR24139:SF34">
    <property type="entry name" value="85_88 KDA CALCIUM-INDEPENDENT PHOSPHOLIPASE A2"/>
    <property type="match status" value="1"/>
</dbReference>
<evidence type="ECO:0000256" key="7">
    <source>
        <dbReference type="ARBA" id="ARBA00023028"/>
    </source>
</evidence>
<keyword evidence="7" id="KW-0528">Neurotoxin</keyword>
<organism evidence="16 17">
    <name type="scientific">Tetranychus urticae</name>
    <name type="common">Two-spotted spider mite</name>
    <dbReference type="NCBI Taxonomy" id="32264"/>
    <lineage>
        <taxon>Eukaryota</taxon>
        <taxon>Metazoa</taxon>
        <taxon>Ecdysozoa</taxon>
        <taxon>Arthropoda</taxon>
        <taxon>Chelicerata</taxon>
        <taxon>Arachnida</taxon>
        <taxon>Acari</taxon>
        <taxon>Acariformes</taxon>
        <taxon>Trombidiformes</taxon>
        <taxon>Prostigmata</taxon>
        <taxon>Eleutherengona</taxon>
        <taxon>Raphignathae</taxon>
        <taxon>Tetranychoidea</taxon>
        <taxon>Tetranychidae</taxon>
        <taxon>Tetranychus</taxon>
    </lineage>
</organism>
<evidence type="ECO:0000256" key="4">
    <source>
        <dbReference type="ARBA" id="ARBA00022537"/>
    </source>
</evidence>
<keyword evidence="8 12" id="KW-0040">ANK repeat</keyword>
<sequence length="843" mass="92667">MSFLRDFVGSFRKKDVSDYPFNVVVEVKNDDYKIHHVYQREDCLVLYGSPDSSRFEIVLQKAMPSKGIEVDYSLCRFQNQGEADKVFHAMVKNQLPNLCNNFPDLVNAYSLQELVNYVRSNPEQTLAHICAYFGYLDCLKGIIASQPSLKDAVDPITQYTPLHLAVKGCRLPVIQYLVSCGADLSKTDARGWNIFHFAATTTREIISALLTSTIASSLSTSLSSGSNATLQSQGSLSSSSEDSTSSQSDHRMLIIKLINARSNDTNSPLYLACAADKPECIKELLKNGADVNGASLETIDVEKSSEHSLCNVIEQLDPKVMKMGGTALHWAKSPQCMEALIEMGCNINAKNFQGETVFHCTVAKKNLACIVTLLSHGADVNATGPNGETPLHIAVRTGDVTIVQALVVFGADLNTCNNSGETPRHIIATNKRISNQELILYILDTVGAKRCRKAHNLSCTDGCAINATFNGIPPETSPLSRIVSIHDVHYRDVLEEAVKRKKKKEMQINFDDPPENEIKLLCLDGGGIKGLILVQMLAILEDMTKRRTYDTFNWIAGTSTGGLLAISLALGNTAAQCRQLYFRLKDKVFLGPRPYDSEPLEKFVQKEFGVDTKISDIANPRLMITATKSDTFPAELFLFRNYPSANEIIMSTEPDSSRPPTPAGSDTLLWMAARSSGAAPTYFRPCGPYLDGGLISNNPTLDALTEISQINASYAHIGHPERTLKPTVVVSCGTGAIPTKSISILDVHRPATLVGVAKMAFMAPALGELLVDQATQSNGQVVERAKAWCHGIHLPFFRLNPPISENINLDETNNVKLINMLWETTVYMYNRKDELQELIYLLS</sequence>
<keyword evidence="4" id="KW-1052">Target cell membrane</keyword>
<dbReference type="InterPro" id="IPR016035">
    <property type="entry name" value="Acyl_Trfase/lysoPLipase"/>
</dbReference>
<keyword evidence="10" id="KW-1053">Target membrane</keyword>
<dbReference type="InterPro" id="IPR002110">
    <property type="entry name" value="Ankyrin_rpt"/>
</dbReference>
<feature type="repeat" description="ANK" evidence="12">
    <location>
        <begin position="264"/>
        <end position="296"/>
    </location>
</feature>
<dbReference type="GO" id="GO:2000304">
    <property type="term" value="P:positive regulation of ceramide biosynthetic process"/>
    <property type="evidence" value="ECO:0007669"/>
    <property type="project" value="TreeGrafter"/>
</dbReference>
<reference evidence="17" key="1">
    <citation type="submission" date="2011-08" db="EMBL/GenBank/DDBJ databases">
        <authorList>
            <person name="Rombauts S."/>
        </authorList>
    </citation>
    <scope>NUCLEOTIDE SEQUENCE</scope>
    <source>
        <strain evidence="17">London</strain>
    </source>
</reference>
<evidence type="ECO:0000256" key="2">
    <source>
        <dbReference type="ARBA" id="ARBA00013278"/>
    </source>
</evidence>
<dbReference type="GO" id="GO:0044231">
    <property type="term" value="C:host cell presynaptic membrane"/>
    <property type="evidence" value="ECO:0007669"/>
    <property type="project" value="UniProtKB-KW"/>
</dbReference>
<dbReference type="EC" id="3.1.1.4" evidence="2"/>
<keyword evidence="7" id="KW-0800">Toxin</keyword>
<evidence type="ECO:0000256" key="1">
    <source>
        <dbReference type="ARBA" id="ARBA00004175"/>
    </source>
</evidence>
<dbReference type="Pfam" id="PF00023">
    <property type="entry name" value="Ank"/>
    <property type="match status" value="2"/>
</dbReference>
<feature type="repeat" description="ANK" evidence="12">
    <location>
        <begin position="386"/>
        <end position="418"/>
    </location>
</feature>
<keyword evidence="7" id="KW-0638">Presynaptic neurotoxin</keyword>
<comment type="subcellular location">
    <subcellularLocation>
        <location evidence="1">Target cell membrane</location>
    </subcellularLocation>
</comment>
<feature type="repeat" description="ANK" evidence="12">
    <location>
        <begin position="353"/>
        <end position="385"/>
    </location>
</feature>
<dbReference type="GO" id="GO:0006887">
    <property type="term" value="P:exocytosis"/>
    <property type="evidence" value="ECO:0007669"/>
    <property type="project" value="UniProtKB-KW"/>
</dbReference>
<proteinExistence type="predicted"/>
<evidence type="ECO:0000259" key="15">
    <source>
        <dbReference type="PROSITE" id="PS51635"/>
    </source>
</evidence>
<evidence type="ECO:0000256" key="3">
    <source>
        <dbReference type="ARBA" id="ARBA00022483"/>
    </source>
</evidence>
<dbReference type="AlphaFoldDB" id="T1JT22"/>
<dbReference type="EMBL" id="CAEY01000470">
    <property type="status" value="NOT_ANNOTATED_CDS"/>
    <property type="molecule type" value="Genomic_DNA"/>
</dbReference>
<feature type="active site" description="Proton acceptor" evidence="13">
    <location>
        <position position="691"/>
    </location>
</feature>
<evidence type="ECO:0000313" key="16">
    <source>
        <dbReference type="EnsemblMetazoa" id="tetur01g12560.1"/>
    </source>
</evidence>
<comment type="catalytic activity">
    <reaction evidence="11">
        <text>a 1,2-diacyl-sn-glycero-3-phosphocholine + H2O = a 1-acyl-sn-glycero-3-phosphocholine + a fatty acid + H(+)</text>
        <dbReference type="Rhea" id="RHEA:15801"/>
        <dbReference type="ChEBI" id="CHEBI:15377"/>
        <dbReference type="ChEBI" id="CHEBI:15378"/>
        <dbReference type="ChEBI" id="CHEBI:28868"/>
        <dbReference type="ChEBI" id="CHEBI:57643"/>
        <dbReference type="ChEBI" id="CHEBI:58168"/>
        <dbReference type="EC" id="3.1.1.4"/>
    </reaction>
    <physiologicalReaction direction="left-to-right" evidence="11">
        <dbReference type="Rhea" id="RHEA:15802"/>
    </physiologicalReaction>
</comment>
<dbReference type="GO" id="GO:0047499">
    <property type="term" value="F:calcium-independent phospholipase A2 activity"/>
    <property type="evidence" value="ECO:0007669"/>
    <property type="project" value="InterPro"/>
</dbReference>
<evidence type="ECO:0000256" key="14">
    <source>
        <dbReference type="SAM" id="MobiDB-lite"/>
    </source>
</evidence>
<dbReference type="SUPFAM" id="SSF52151">
    <property type="entry name" value="FabD/lysophospholipase-like"/>
    <property type="match status" value="1"/>
</dbReference>
<keyword evidence="13" id="KW-0442">Lipid degradation</keyword>
<feature type="domain" description="PNPLA" evidence="15">
    <location>
        <begin position="521"/>
        <end position="704"/>
    </location>
</feature>
<feature type="short sequence motif" description="GXGXXG" evidence="13">
    <location>
        <begin position="525"/>
        <end position="530"/>
    </location>
</feature>
<dbReference type="HOGENOM" id="CLU_010817_0_0_1"/>
<dbReference type="STRING" id="32264.T1JT22"/>
<reference evidence="16" key="2">
    <citation type="submission" date="2015-06" db="UniProtKB">
        <authorList>
            <consortium name="EnsemblMetazoa"/>
        </authorList>
    </citation>
    <scope>IDENTIFICATION</scope>
</reference>
<evidence type="ECO:0000256" key="10">
    <source>
        <dbReference type="ARBA" id="ARBA00023298"/>
    </source>
</evidence>
<evidence type="ECO:0000256" key="8">
    <source>
        <dbReference type="ARBA" id="ARBA00023043"/>
    </source>
</evidence>
<evidence type="ECO:0000256" key="12">
    <source>
        <dbReference type="PROSITE-ProRule" id="PRU00023"/>
    </source>
</evidence>